<reference evidence="3 4" key="1">
    <citation type="submission" date="2024-02" db="EMBL/GenBank/DDBJ databases">
        <title>Discinaceae phylogenomics.</title>
        <authorList>
            <person name="Dirks A.C."/>
            <person name="James T.Y."/>
        </authorList>
    </citation>
    <scope>NUCLEOTIDE SEQUENCE [LARGE SCALE GENOMIC DNA]</scope>
    <source>
        <strain evidence="3 4">ACD0624</strain>
    </source>
</reference>
<protein>
    <recommendedName>
        <fullName evidence="5">Mitochondrial inner membrane translocase subunit Tim17/Tim22/Tim23/peroxisomal protein PMP24</fullName>
    </recommendedName>
</protein>
<sequence>MQPQTDPPDSVLNPALKFGAVTGPSLHSLGGAAGVVLGGVNAILRGSPNMGLYSVLTGFNCALLGSSYWASRATILRAMQNTETSLREKTYVSGASGALSGSLVALATGKPRSILPGALVWGLVGLVGQSAYNVADAHHTQHVAQEAERERSGGSGFWDRAMRSKWSPVTRLTTEEYKNMLKEKLLVLEADLALANEEIERLERIRREQKVDGKEP</sequence>
<keyword evidence="2" id="KW-0812">Transmembrane</keyword>
<dbReference type="PANTHER" id="PTHR41390:SF1">
    <property type="entry name" value="NADH-UBIQUINONE OXIDOREDUCTASE 213 KDA SUBUNIT"/>
    <property type="match status" value="1"/>
</dbReference>
<feature type="transmembrane region" description="Helical" evidence="2">
    <location>
        <begin position="26"/>
        <end position="44"/>
    </location>
</feature>
<proteinExistence type="predicted"/>
<dbReference type="Proteomes" id="UP001447188">
    <property type="component" value="Unassembled WGS sequence"/>
</dbReference>
<comment type="caution">
    <text evidence="3">The sequence shown here is derived from an EMBL/GenBank/DDBJ whole genome shotgun (WGS) entry which is preliminary data.</text>
</comment>
<dbReference type="EMBL" id="JBBBZM010000010">
    <property type="protein sequence ID" value="KAL0639548.1"/>
    <property type="molecule type" value="Genomic_DNA"/>
</dbReference>
<keyword evidence="1" id="KW-0175">Coiled coil</keyword>
<feature type="transmembrane region" description="Helical" evidence="2">
    <location>
        <begin position="51"/>
        <end position="70"/>
    </location>
</feature>
<keyword evidence="2" id="KW-0472">Membrane</keyword>
<evidence type="ECO:0008006" key="5">
    <source>
        <dbReference type="Google" id="ProtNLM"/>
    </source>
</evidence>
<evidence type="ECO:0000313" key="3">
    <source>
        <dbReference type="EMBL" id="KAL0639548.1"/>
    </source>
</evidence>
<keyword evidence="2" id="KW-1133">Transmembrane helix</keyword>
<feature type="coiled-coil region" evidence="1">
    <location>
        <begin position="178"/>
        <end position="212"/>
    </location>
</feature>
<gene>
    <name evidence="3" type="ORF">Q9L58_001374</name>
</gene>
<evidence type="ECO:0000313" key="4">
    <source>
        <dbReference type="Proteomes" id="UP001447188"/>
    </source>
</evidence>
<evidence type="ECO:0000256" key="1">
    <source>
        <dbReference type="SAM" id="Coils"/>
    </source>
</evidence>
<evidence type="ECO:0000256" key="2">
    <source>
        <dbReference type="SAM" id="Phobius"/>
    </source>
</evidence>
<organism evidence="3 4">
    <name type="scientific">Discina gigas</name>
    <dbReference type="NCBI Taxonomy" id="1032678"/>
    <lineage>
        <taxon>Eukaryota</taxon>
        <taxon>Fungi</taxon>
        <taxon>Dikarya</taxon>
        <taxon>Ascomycota</taxon>
        <taxon>Pezizomycotina</taxon>
        <taxon>Pezizomycetes</taxon>
        <taxon>Pezizales</taxon>
        <taxon>Discinaceae</taxon>
        <taxon>Discina</taxon>
    </lineage>
</organism>
<dbReference type="PANTHER" id="PTHR41390">
    <property type="entry name" value="CHROMOSOME 7, WHOLE GENOME SHOTGUN SEQUENCE"/>
    <property type="match status" value="1"/>
</dbReference>
<accession>A0ABR3GUN3</accession>
<keyword evidence="4" id="KW-1185">Reference proteome</keyword>
<name>A0ABR3GUN3_9PEZI</name>